<reference evidence="1 2" key="1">
    <citation type="submission" date="2005-07" db="EMBL/GenBank/DDBJ databases">
        <authorList>
            <person name="Mural R.J."/>
            <person name="Li P.W."/>
            <person name="Adams M.D."/>
            <person name="Amanatides P.G."/>
            <person name="Baden-Tillson H."/>
            <person name="Barnstead M."/>
            <person name="Chin S.H."/>
            <person name="Dew I."/>
            <person name="Evans C.A."/>
            <person name="Ferriera S."/>
            <person name="Flanigan M."/>
            <person name="Fosler C."/>
            <person name="Glodek A."/>
            <person name="Gu Z."/>
            <person name="Holt R.A."/>
            <person name="Jennings D."/>
            <person name="Kraft C.L."/>
            <person name="Lu F."/>
            <person name="Nguyen T."/>
            <person name="Nusskern D.R."/>
            <person name="Pfannkoch C.M."/>
            <person name="Sitter C."/>
            <person name="Sutton G.G."/>
            <person name="Venter J.C."/>
            <person name="Wang Z."/>
            <person name="Woodage T."/>
            <person name="Zheng X.H."/>
            <person name="Zhong F."/>
        </authorList>
    </citation>
    <scope>NUCLEOTIDE SEQUENCE [LARGE SCALE GENOMIC DNA]</scope>
    <source>
        <strain>BN</strain>
        <strain evidence="2">Sprague-Dawley</strain>
    </source>
</reference>
<protein>
    <submittedName>
        <fullName evidence="1">RCG61260</fullName>
    </submittedName>
</protein>
<organism evidence="1 2">
    <name type="scientific">Rattus norvegicus</name>
    <name type="common">Rat</name>
    <dbReference type="NCBI Taxonomy" id="10116"/>
    <lineage>
        <taxon>Eukaryota</taxon>
        <taxon>Metazoa</taxon>
        <taxon>Chordata</taxon>
        <taxon>Craniata</taxon>
        <taxon>Vertebrata</taxon>
        <taxon>Euteleostomi</taxon>
        <taxon>Mammalia</taxon>
        <taxon>Eutheria</taxon>
        <taxon>Euarchontoglires</taxon>
        <taxon>Glires</taxon>
        <taxon>Rodentia</taxon>
        <taxon>Myomorpha</taxon>
        <taxon>Muroidea</taxon>
        <taxon>Muridae</taxon>
        <taxon>Murinae</taxon>
        <taxon>Rattus</taxon>
    </lineage>
</organism>
<evidence type="ECO:0000313" key="2">
    <source>
        <dbReference type="Proteomes" id="UP000234681"/>
    </source>
</evidence>
<proteinExistence type="predicted"/>
<accession>A6KDZ4</accession>
<name>A6KDZ4_RAT</name>
<evidence type="ECO:0000313" key="1">
    <source>
        <dbReference type="EMBL" id="EDL88299.1"/>
    </source>
</evidence>
<sequence length="37" mass="4433">MNGLYIYSHNSSPNSKILGEILFLYNFIFTEKFQKQF</sequence>
<dbReference type="Proteomes" id="UP000234681">
    <property type="component" value="Chromosome 15"/>
</dbReference>
<dbReference type="EMBL" id="CH474040">
    <property type="protein sequence ID" value="EDL88299.1"/>
    <property type="molecule type" value="Genomic_DNA"/>
</dbReference>
<feature type="non-terminal residue" evidence="1">
    <location>
        <position position="37"/>
    </location>
</feature>
<dbReference type="AlphaFoldDB" id="A6KDZ4"/>
<gene>
    <name evidence="1" type="ORF">rCG_61260</name>
</gene>